<gene>
    <name evidence="6" type="ORF">METZ01_LOCUS266331</name>
</gene>
<dbReference type="InterPro" id="IPR002657">
    <property type="entry name" value="BilAc:Na_symport/Acr3"/>
</dbReference>
<dbReference type="AlphaFoldDB" id="A0A382JR36"/>
<sequence>MIIDIFLPLSLVFIMFTLGLGLTTKDFVKVVREPKAFGVGVLNQMVILPAVAIVIVILIGLEKELAVGFMILACCPGGVTSNMITKLAKGDTALSISYTAVMSIVTVITLPIITGLSMQYFMGSEAPPINLLSLGFTMFFITAIPVGMGLLVHMKYKDFTESFQPIAGKLSTLMFIIIVASALASEWDAFLNNLFTLGPAIIFLIFFMLLIGFNSSSWFGLDDQRAITVAIESGIQNATVGITVGNLILDNETGLSLLSLPSGVYGILMYLVCLPFVFWFIKKKHRS</sequence>
<reference evidence="6" key="1">
    <citation type="submission" date="2018-05" db="EMBL/GenBank/DDBJ databases">
        <authorList>
            <person name="Lanie J.A."/>
            <person name="Ng W.-L."/>
            <person name="Kazmierczak K.M."/>
            <person name="Andrzejewski T.M."/>
            <person name="Davidsen T.M."/>
            <person name="Wayne K.J."/>
            <person name="Tettelin H."/>
            <person name="Glass J.I."/>
            <person name="Rusch D."/>
            <person name="Podicherti R."/>
            <person name="Tsui H.-C.T."/>
            <person name="Winkler M.E."/>
        </authorList>
    </citation>
    <scope>NUCLEOTIDE SEQUENCE</scope>
</reference>
<evidence type="ECO:0000256" key="3">
    <source>
        <dbReference type="ARBA" id="ARBA00022989"/>
    </source>
</evidence>
<evidence type="ECO:0008006" key="7">
    <source>
        <dbReference type="Google" id="ProtNLM"/>
    </source>
</evidence>
<accession>A0A382JR36</accession>
<feature type="transmembrane region" description="Helical" evidence="5">
    <location>
        <begin position="6"/>
        <end position="24"/>
    </location>
</feature>
<feature type="transmembrane region" description="Helical" evidence="5">
    <location>
        <begin position="260"/>
        <end position="281"/>
    </location>
</feature>
<feature type="transmembrane region" description="Helical" evidence="5">
    <location>
        <begin position="166"/>
        <end position="184"/>
    </location>
</feature>
<comment type="subcellular location">
    <subcellularLocation>
        <location evidence="1">Membrane</location>
        <topology evidence="1">Multi-pass membrane protein</topology>
    </subcellularLocation>
</comment>
<dbReference type="GO" id="GO:0016020">
    <property type="term" value="C:membrane"/>
    <property type="evidence" value="ECO:0007669"/>
    <property type="project" value="UniProtKB-SubCell"/>
</dbReference>
<keyword evidence="3 5" id="KW-1133">Transmembrane helix</keyword>
<dbReference type="Pfam" id="PF01758">
    <property type="entry name" value="SBF"/>
    <property type="match status" value="1"/>
</dbReference>
<feature type="transmembrane region" description="Helical" evidence="5">
    <location>
        <begin position="190"/>
        <end position="214"/>
    </location>
</feature>
<feature type="transmembrane region" description="Helical" evidence="5">
    <location>
        <begin position="65"/>
        <end position="84"/>
    </location>
</feature>
<feature type="transmembrane region" description="Helical" evidence="5">
    <location>
        <begin position="134"/>
        <end position="154"/>
    </location>
</feature>
<keyword evidence="4 5" id="KW-0472">Membrane</keyword>
<feature type="transmembrane region" description="Helical" evidence="5">
    <location>
        <begin position="36"/>
        <end position="59"/>
    </location>
</feature>
<dbReference type="Gene3D" id="1.20.1530.20">
    <property type="match status" value="1"/>
</dbReference>
<evidence type="ECO:0000313" key="6">
    <source>
        <dbReference type="EMBL" id="SVC13477.1"/>
    </source>
</evidence>
<evidence type="ECO:0000256" key="5">
    <source>
        <dbReference type="SAM" id="Phobius"/>
    </source>
</evidence>
<feature type="transmembrane region" description="Helical" evidence="5">
    <location>
        <begin position="96"/>
        <end position="122"/>
    </location>
</feature>
<proteinExistence type="predicted"/>
<dbReference type="InterPro" id="IPR038770">
    <property type="entry name" value="Na+/solute_symporter_sf"/>
</dbReference>
<evidence type="ECO:0000256" key="1">
    <source>
        <dbReference type="ARBA" id="ARBA00004141"/>
    </source>
</evidence>
<organism evidence="6">
    <name type="scientific">marine metagenome</name>
    <dbReference type="NCBI Taxonomy" id="408172"/>
    <lineage>
        <taxon>unclassified sequences</taxon>
        <taxon>metagenomes</taxon>
        <taxon>ecological metagenomes</taxon>
    </lineage>
</organism>
<dbReference type="EMBL" id="UINC01075369">
    <property type="protein sequence ID" value="SVC13477.1"/>
    <property type="molecule type" value="Genomic_DNA"/>
</dbReference>
<name>A0A382JR36_9ZZZZ</name>
<keyword evidence="2 5" id="KW-0812">Transmembrane</keyword>
<evidence type="ECO:0000256" key="4">
    <source>
        <dbReference type="ARBA" id="ARBA00023136"/>
    </source>
</evidence>
<dbReference type="PANTHER" id="PTHR10361:SF24">
    <property type="entry name" value="P3 PROTEIN"/>
    <property type="match status" value="1"/>
</dbReference>
<evidence type="ECO:0000256" key="2">
    <source>
        <dbReference type="ARBA" id="ARBA00022692"/>
    </source>
</evidence>
<dbReference type="PANTHER" id="PTHR10361">
    <property type="entry name" value="SODIUM-BILE ACID COTRANSPORTER"/>
    <property type="match status" value="1"/>
</dbReference>
<protein>
    <recommendedName>
        <fullName evidence="7">Bile acid:sodium symporter</fullName>
    </recommendedName>
</protein>
<dbReference type="InterPro" id="IPR004710">
    <property type="entry name" value="Bilac:Na_transpt"/>
</dbReference>